<keyword evidence="3" id="KW-1185">Reference proteome</keyword>
<dbReference type="AlphaFoldDB" id="A0A3D9ZD25"/>
<dbReference type="OrthoDB" id="5196883at2"/>
<feature type="region of interest" description="Disordered" evidence="1">
    <location>
        <begin position="88"/>
        <end position="117"/>
    </location>
</feature>
<dbReference type="Proteomes" id="UP000256913">
    <property type="component" value="Unassembled WGS sequence"/>
</dbReference>
<reference evidence="2 3" key="1">
    <citation type="submission" date="2018-08" db="EMBL/GenBank/DDBJ databases">
        <title>Sequencing the genomes of 1000 actinobacteria strains.</title>
        <authorList>
            <person name="Klenk H.-P."/>
        </authorList>
    </citation>
    <scope>NUCLEOTIDE SEQUENCE [LARGE SCALE GENOMIC DNA]</scope>
    <source>
        <strain evidence="2 3">DSM 44099</strain>
    </source>
</reference>
<comment type="caution">
    <text evidence="2">The sequence shown here is derived from an EMBL/GenBank/DDBJ whole genome shotgun (WGS) entry which is preliminary data.</text>
</comment>
<gene>
    <name evidence="2" type="ORF">DFJ67_1184</name>
</gene>
<sequence>MDDPLLAGFLEALAAKVESEPDLAYYRIIQLKRPEALSSASPAYEAHFKSMVNLRDAGRTNVILETAEPRYPFKFILVDRRQRMLQRPSAGPSRLMRGARAARVRGVSGPRQAGPRW</sequence>
<dbReference type="RefSeq" id="WP_116066953.1">
    <property type="nucleotide sequence ID" value="NZ_BONB01000113.1"/>
</dbReference>
<organism evidence="2 3">
    <name type="scientific">Asanoa ferruginea</name>
    <dbReference type="NCBI Taxonomy" id="53367"/>
    <lineage>
        <taxon>Bacteria</taxon>
        <taxon>Bacillati</taxon>
        <taxon>Actinomycetota</taxon>
        <taxon>Actinomycetes</taxon>
        <taxon>Micromonosporales</taxon>
        <taxon>Micromonosporaceae</taxon>
        <taxon>Asanoa</taxon>
    </lineage>
</organism>
<evidence type="ECO:0000313" key="3">
    <source>
        <dbReference type="Proteomes" id="UP000256913"/>
    </source>
</evidence>
<evidence type="ECO:0000256" key="1">
    <source>
        <dbReference type="SAM" id="MobiDB-lite"/>
    </source>
</evidence>
<evidence type="ECO:0000313" key="2">
    <source>
        <dbReference type="EMBL" id="REF95231.1"/>
    </source>
</evidence>
<dbReference type="EMBL" id="QUMQ01000001">
    <property type="protein sequence ID" value="REF95231.1"/>
    <property type="molecule type" value="Genomic_DNA"/>
</dbReference>
<protein>
    <submittedName>
        <fullName evidence="2">Uncharacterized protein</fullName>
    </submittedName>
</protein>
<name>A0A3D9ZD25_9ACTN</name>
<feature type="compositionally biased region" description="Low complexity" evidence="1">
    <location>
        <begin position="98"/>
        <end position="107"/>
    </location>
</feature>
<proteinExistence type="predicted"/>
<accession>A0A3D9ZD25</accession>